<sequence>MSTPLKLDGVRIQTARMLEIYSLLRQELEGANKIVMPADERSRLQRAVDTIAANMAQLAALLAAATETPSATYQDGSVDYPGIGRIDPAEAQELEEILDEVLKWHAELIQNDVGE</sequence>
<evidence type="ECO:0000313" key="1">
    <source>
        <dbReference type="EMBL" id="SVB32452.1"/>
    </source>
</evidence>
<dbReference type="AlphaFoldDB" id="A0A382D361"/>
<dbReference type="EMBL" id="UINC01037248">
    <property type="protein sequence ID" value="SVB32452.1"/>
    <property type="molecule type" value="Genomic_DNA"/>
</dbReference>
<accession>A0A382D361</accession>
<reference evidence="1" key="1">
    <citation type="submission" date="2018-05" db="EMBL/GenBank/DDBJ databases">
        <authorList>
            <person name="Lanie J.A."/>
            <person name="Ng W.-L."/>
            <person name="Kazmierczak K.M."/>
            <person name="Andrzejewski T.M."/>
            <person name="Davidsen T.M."/>
            <person name="Wayne K.J."/>
            <person name="Tettelin H."/>
            <person name="Glass J.I."/>
            <person name="Rusch D."/>
            <person name="Podicherti R."/>
            <person name="Tsui H.-C.T."/>
            <person name="Winkler M.E."/>
        </authorList>
    </citation>
    <scope>NUCLEOTIDE SEQUENCE</scope>
</reference>
<name>A0A382D361_9ZZZZ</name>
<protein>
    <submittedName>
        <fullName evidence="1">Uncharacterized protein</fullName>
    </submittedName>
</protein>
<gene>
    <name evidence="1" type="ORF">METZ01_LOCUS185306</name>
</gene>
<proteinExistence type="predicted"/>
<organism evidence="1">
    <name type="scientific">marine metagenome</name>
    <dbReference type="NCBI Taxonomy" id="408172"/>
    <lineage>
        <taxon>unclassified sequences</taxon>
        <taxon>metagenomes</taxon>
        <taxon>ecological metagenomes</taxon>
    </lineage>
</organism>